<sequence>MAMRACLRACQHETRLTHTEDAHAQTDKQTDKQANKQTIRALRLSFLRIFTRLGSAGTTVSFWRDLLLRFARARARIFFLLLLSLDLLQLLHAFLVLPFHLSSRVFVFTRNYFPSRVFPPFFFFFFFFLSFLVWLDQRLRHGSSNAEARFETTRRGEKEGKKAGSRTRYAIRLSYYVNALIGLGKWRVRRDCCLSLFSQ</sequence>
<evidence type="ECO:0008006" key="4">
    <source>
        <dbReference type="Google" id="ProtNLM"/>
    </source>
</evidence>
<evidence type="ECO:0000313" key="3">
    <source>
        <dbReference type="Proteomes" id="UP001177670"/>
    </source>
</evidence>
<feature type="transmembrane region" description="Helical" evidence="1">
    <location>
        <begin position="77"/>
        <end position="97"/>
    </location>
</feature>
<gene>
    <name evidence="2" type="ORF">K0M31_000314</name>
</gene>
<keyword evidence="3" id="KW-1185">Reference proteome</keyword>
<name>A0AA40GDI4_9HYME</name>
<organism evidence="2 3">
    <name type="scientific">Melipona bicolor</name>
    <dbReference type="NCBI Taxonomy" id="60889"/>
    <lineage>
        <taxon>Eukaryota</taxon>
        <taxon>Metazoa</taxon>
        <taxon>Ecdysozoa</taxon>
        <taxon>Arthropoda</taxon>
        <taxon>Hexapoda</taxon>
        <taxon>Insecta</taxon>
        <taxon>Pterygota</taxon>
        <taxon>Neoptera</taxon>
        <taxon>Endopterygota</taxon>
        <taxon>Hymenoptera</taxon>
        <taxon>Apocrita</taxon>
        <taxon>Aculeata</taxon>
        <taxon>Apoidea</taxon>
        <taxon>Anthophila</taxon>
        <taxon>Apidae</taxon>
        <taxon>Melipona</taxon>
    </lineage>
</organism>
<reference evidence="2" key="1">
    <citation type="submission" date="2021-10" db="EMBL/GenBank/DDBJ databases">
        <title>Melipona bicolor Genome sequencing and assembly.</title>
        <authorList>
            <person name="Araujo N.S."/>
            <person name="Arias M.C."/>
        </authorList>
    </citation>
    <scope>NUCLEOTIDE SEQUENCE</scope>
    <source>
        <strain evidence="2">USP_2M_L1-L4_2017</strain>
        <tissue evidence="2">Whole body</tissue>
    </source>
</reference>
<accession>A0AA40GDI4</accession>
<keyword evidence="1" id="KW-0472">Membrane</keyword>
<comment type="caution">
    <text evidence="2">The sequence shown here is derived from an EMBL/GenBank/DDBJ whole genome shotgun (WGS) entry which is preliminary data.</text>
</comment>
<dbReference type="EMBL" id="JAHYIQ010000001">
    <property type="protein sequence ID" value="KAK1135735.1"/>
    <property type="molecule type" value="Genomic_DNA"/>
</dbReference>
<evidence type="ECO:0000313" key="2">
    <source>
        <dbReference type="EMBL" id="KAK1135735.1"/>
    </source>
</evidence>
<keyword evidence="1" id="KW-0812">Transmembrane</keyword>
<dbReference type="AlphaFoldDB" id="A0AA40GDI4"/>
<proteinExistence type="predicted"/>
<dbReference type="Proteomes" id="UP001177670">
    <property type="component" value="Unassembled WGS sequence"/>
</dbReference>
<feature type="transmembrane region" description="Helical" evidence="1">
    <location>
        <begin position="117"/>
        <end position="135"/>
    </location>
</feature>
<keyword evidence="1" id="KW-1133">Transmembrane helix</keyword>
<protein>
    <recommendedName>
        <fullName evidence="4">Transmembrane protein</fullName>
    </recommendedName>
</protein>
<evidence type="ECO:0000256" key="1">
    <source>
        <dbReference type="SAM" id="Phobius"/>
    </source>
</evidence>